<evidence type="ECO:0000313" key="4">
    <source>
        <dbReference type="Proteomes" id="UP000215559"/>
    </source>
</evidence>
<feature type="transmembrane region" description="Helical" evidence="1">
    <location>
        <begin position="12"/>
        <end position="34"/>
    </location>
</feature>
<proteinExistence type="predicted"/>
<keyword evidence="1" id="KW-0472">Membrane</keyword>
<evidence type="ECO:0000256" key="1">
    <source>
        <dbReference type="SAM" id="Phobius"/>
    </source>
</evidence>
<name>A0A235BR94_UNCW3</name>
<protein>
    <recommendedName>
        <fullName evidence="2">PASTA domain-containing protein</fullName>
    </recommendedName>
</protein>
<dbReference type="Pfam" id="PF03793">
    <property type="entry name" value="PASTA"/>
    <property type="match status" value="3"/>
</dbReference>
<dbReference type="CDD" id="cd06577">
    <property type="entry name" value="PASTA_pknB"/>
    <property type="match status" value="3"/>
</dbReference>
<dbReference type="PROSITE" id="PS51178">
    <property type="entry name" value="PASTA"/>
    <property type="match status" value="3"/>
</dbReference>
<keyword evidence="1" id="KW-1133">Transmembrane helix</keyword>
<comment type="caution">
    <text evidence="3">The sequence shown here is derived from an EMBL/GenBank/DDBJ whole genome shotgun (WGS) entry which is preliminary data.</text>
</comment>
<feature type="domain" description="PASTA" evidence="2">
    <location>
        <begin position="109"/>
        <end position="176"/>
    </location>
</feature>
<keyword evidence="1" id="KW-0812">Transmembrane</keyword>
<dbReference type="Proteomes" id="UP000215559">
    <property type="component" value="Unassembled WGS sequence"/>
</dbReference>
<dbReference type="AlphaFoldDB" id="A0A235BR94"/>
<evidence type="ECO:0000313" key="3">
    <source>
        <dbReference type="EMBL" id="OYD14075.1"/>
    </source>
</evidence>
<evidence type="ECO:0000259" key="2">
    <source>
        <dbReference type="PROSITE" id="PS51178"/>
    </source>
</evidence>
<feature type="domain" description="PASTA" evidence="2">
    <location>
        <begin position="179"/>
        <end position="243"/>
    </location>
</feature>
<gene>
    <name evidence="3" type="ORF">CH330_09390</name>
</gene>
<dbReference type="Gene3D" id="3.30.10.20">
    <property type="match status" value="3"/>
</dbReference>
<dbReference type="EMBL" id="NOZP01000182">
    <property type="protein sequence ID" value="OYD14075.1"/>
    <property type="molecule type" value="Genomic_DNA"/>
</dbReference>
<organism evidence="3 4">
    <name type="scientific">candidate division WOR-3 bacterium JGI_Cruoil_03_51_56</name>
    <dbReference type="NCBI Taxonomy" id="1973747"/>
    <lineage>
        <taxon>Bacteria</taxon>
        <taxon>Bacteria division WOR-3</taxon>
    </lineage>
</organism>
<feature type="domain" description="PASTA" evidence="2">
    <location>
        <begin position="42"/>
        <end position="108"/>
    </location>
</feature>
<reference evidence="3 4" key="1">
    <citation type="submission" date="2017-07" db="EMBL/GenBank/DDBJ databases">
        <title>Recovery of genomes from metagenomes via a dereplication, aggregation, and scoring strategy.</title>
        <authorList>
            <person name="Sieber C.M."/>
            <person name="Probst A.J."/>
            <person name="Sharrar A."/>
            <person name="Thomas B.C."/>
            <person name="Hess M."/>
            <person name="Tringe S.G."/>
            <person name="Banfield J.F."/>
        </authorList>
    </citation>
    <scope>NUCLEOTIDE SEQUENCE [LARGE SCALE GENOMIC DNA]</scope>
    <source>
        <strain evidence="3">JGI_Cruoil_03_51_56</strain>
    </source>
</reference>
<dbReference type="InterPro" id="IPR005543">
    <property type="entry name" value="PASTA_dom"/>
</dbReference>
<accession>A0A235BR94</accession>
<sequence length="251" mass="27164">MKKKKRRWPRILFWVFIGVPGIILMLFALLNWVVMPIIARHNKEVTIPNLVGLEKTEAVRTILSAGFKLGDIRTVTDTSFLPNHVVSQYPGAGRMVKPGRAVHLDISRGANRVIIPDIVGMPLAMAIARLEQDHLVVAEIESLRTPNIPPGQVIAIHPNAGTEIALDLPVSLAISTPVGSFPIPNLLGMELETASGIIASQGLILGTVKHAQSEEPVGIVMVQYPEEGMSVREGDTVHLIVASPPLPDSHP</sequence>
<dbReference type="SMART" id="SM00740">
    <property type="entry name" value="PASTA"/>
    <property type="match status" value="3"/>
</dbReference>